<name>A0A7J7XHQ1_MYOMY</name>
<protein>
    <submittedName>
        <fullName evidence="2">Uncharacterized protein</fullName>
    </submittedName>
</protein>
<evidence type="ECO:0000313" key="3">
    <source>
        <dbReference type="Proteomes" id="UP000527355"/>
    </source>
</evidence>
<reference evidence="2 3" key="1">
    <citation type="journal article" date="2020" name="Nature">
        <title>Six reference-quality genomes reveal evolution of bat adaptations.</title>
        <authorList>
            <person name="Jebb D."/>
            <person name="Huang Z."/>
            <person name="Pippel M."/>
            <person name="Hughes G.M."/>
            <person name="Lavrichenko K."/>
            <person name="Devanna P."/>
            <person name="Winkler S."/>
            <person name="Jermiin L.S."/>
            <person name="Skirmuntt E.C."/>
            <person name="Katzourakis A."/>
            <person name="Burkitt-Gray L."/>
            <person name="Ray D.A."/>
            <person name="Sullivan K.A.M."/>
            <person name="Roscito J.G."/>
            <person name="Kirilenko B.M."/>
            <person name="Davalos L.M."/>
            <person name="Corthals A.P."/>
            <person name="Power M.L."/>
            <person name="Jones G."/>
            <person name="Ransome R.D."/>
            <person name="Dechmann D.K.N."/>
            <person name="Locatelli A.G."/>
            <person name="Puechmaille S.J."/>
            <person name="Fedrigo O."/>
            <person name="Jarvis E.D."/>
            <person name="Hiller M."/>
            <person name="Vernes S.C."/>
            <person name="Myers E.W."/>
            <person name="Teeling E.C."/>
        </authorList>
    </citation>
    <scope>NUCLEOTIDE SEQUENCE [LARGE SCALE GENOMIC DNA]</scope>
    <source>
        <strain evidence="2">MMyoMyo1</strain>
        <tissue evidence="2">Flight muscle</tissue>
    </source>
</reference>
<keyword evidence="3" id="KW-1185">Reference proteome</keyword>
<comment type="caution">
    <text evidence="2">The sequence shown here is derived from an EMBL/GenBank/DDBJ whole genome shotgun (WGS) entry which is preliminary data.</text>
</comment>
<organism evidence="2 3">
    <name type="scientific">Myotis myotis</name>
    <name type="common">Greater mouse-eared bat</name>
    <name type="synonym">Vespertilio myotis</name>
    <dbReference type="NCBI Taxonomy" id="51298"/>
    <lineage>
        <taxon>Eukaryota</taxon>
        <taxon>Metazoa</taxon>
        <taxon>Chordata</taxon>
        <taxon>Craniata</taxon>
        <taxon>Vertebrata</taxon>
        <taxon>Euteleostomi</taxon>
        <taxon>Mammalia</taxon>
        <taxon>Eutheria</taxon>
        <taxon>Laurasiatheria</taxon>
        <taxon>Chiroptera</taxon>
        <taxon>Yangochiroptera</taxon>
        <taxon>Vespertilionidae</taxon>
        <taxon>Myotis</taxon>
    </lineage>
</organism>
<dbReference type="AlphaFoldDB" id="A0A7J7XHQ1"/>
<gene>
    <name evidence="2" type="ORF">mMyoMyo1_011794</name>
</gene>
<evidence type="ECO:0000256" key="1">
    <source>
        <dbReference type="SAM" id="MobiDB-lite"/>
    </source>
</evidence>
<sequence>MQINRQQRWRLICILQAGQDSTAANVRAAIQAPVCNPRSCLPAARWAAGWPQKPQKPVIGREMGVPCPGLTPLAEASGLGKGLIQQSEGNGGRRLWQRRQAWAGGGAGNWRGLGVPCPGLTPGPEASCLGGGGASDQGKKGVPCPGKGPIRRSEGDGGRRPGRGIRPGRGQSQ</sequence>
<proteinExistence type="predicted"/>
<evidence type="ECO:0000313" key="2">
    <source>
        <dbReference type="EMBL" id="KAF6349247.1"/>
    </source>
</evidence>
<accession>A0A7J7XHQ1</accession>
<feature type="region of interest" description="Disordered" evidence="1">
    <location>
        <begin position="128"/>
        <end position="173"/>
    </location>
</feature>
<dbReference type="Proteomes" id="UP000527355">
    <property type="component" value="Unassembled WGS sequence"/>
</dbReference>
<dbReference type="EMBL" id="JABWUV010000006">
    <property type="protein sequence ID" value="KAF6349247.1"/>
    <property type="molecule type" value="Genomic_DNA"/>
</dbReference>